<dbReference type="AlphaFoldDB" id="A0AB33Z7W6"/>
<proteinExistence type="predicted"/>
<dbReference type="EMBL" id="AUSI01000018">
    <property type="protein sequence ID" value="EQK94945.1"/>
    <property type="molecule type" value="Genomic_DNA"/>
</dbReference>
<evidence type="ECO:0000313" key="1">
    <source>
        <dbReference type="EMBL" id="EQK94945.1"/>
    </source>
</evidence>
<evidence type="ECO:0000313" key="2">
    <source>
        <dbReference type="Proteomes" id="UP000015893"/>
    </source>
</evidence>
<sequence>MRFLIFGIENIVFVRAKKSLMVPCVTFIAFPFRWIKIIPSIKSKKKKKA</sequence>
<name>A0AB33Z7W6_HELPX</name>
<organism evidence="1 2">
    <name type="scientific">Helicobacter pylori UM037</name>
    <dbReference type="NCBI Taxonomy" id="1321939"/>
    <lineage>
        <taxon>Bacteria</taxon>
        <taxon>Pseudomonadati</taxon>
        <taxon>Campylobacterota</taxon>
        <taxon>Epsilonproteobacteria</taxon>
        <taxon>Campylobacterales</taxon>
        <taxon>Helicobacteraceae</taxon>
        <taxon>Helicobacter</taxon>
    </lineage>
</organism>
<accession>A0AB33Z7W6</accession>
<evidence type="ECO:0008006" key="3">
    <source>
        <dbReference type="Google" id="ProtNLM"/>
    </source>
</evidence>
<protein>
    <recommendedName>
        <fullName evidence="3">Flagellar biosynthesis protein FlgG</fullName>
    </recommendedName>
</protein>
<comment type="caution">
    <text evidence="1">The sequence shown here is derived from an EMBL/GenBank/DDBJ whole genome shotgun (WGS) entry which is preliminary data.</text>
</comment>
<dbReference type="Proteomes" id="UP000015893">
    <property type="component" value="Unassembled WGS sequence"/>
</dbReference>
<gene>
    <name evidence="1" type="ORF">N198_05700</name>
</gene>
<reference evidence="1 2" key="1">
    <citation type="journal article" date="2013" name="Genome Announc.">
        <title>Multiple genome sequences of Helicobacter pylori strains of diverse disease and antibiotic resistance backgrounds from Malaysia.</title>
        <authorList>
            <person name="Rehvathy V."/>
            <person name="Tan M.H."/>
            <person name="Gunaletchumy S.P."/>
            <person name="Teh X."/>
            <person name="Wang S."/>
            <person name="Baybayan P."/>
            <person name="Singh S."/>
            <person name="Ashby M."/>
            <person name="Kaakoush N.O."/>
            <person name="Mitchell H.M."/>
            <person name="Croft L.J."/>
            <person name="Goh K.L."/>
            <person name="Loke M.F."/>
            <person name="Vadivelu J."/>
        </authorList>
    </citation>
    <scope>NUCLEOTIDE SEQUENCE [LARGE SCALE GENOMIC DNA]</scope>
    <source>
        <strain evidence="1 2">UM037</strain>
    </source>
</reference>